<dbReference type="Proteomes" id="UP001367676">
    <property type="component" value="Unassembled WGS sequence"/>
</dbReference>
<sequence>MTPLTVSKFAHHRTVAPPHCRTVAPPSSVLIVYLYATMVSIINTEFVIKTTSLSLNSLEIRPATKMETLRRTLGRIKQEEIVKSTLPLQPVSSVAPQPVTNFTRQNSTSISQLKRWPSSEWIKTMIENVTKKLSNSYIDEDDDEEPGDSDFEFIDDETNRVGSFDSSDETDTKNKTIGRMNKATNEDNNRLTPNSDLPNFVYRQANAPNSAYIAVSVMSNTNTSVNTTTKRTEVDESTTYRKKALLELETRRRHLKKRIPKFALKSAKPRLVHLTLVGVFVYQLAKAAPRQLLRSSLNGRRRFCPHGYELRVYPPIW</sequence>
<evidence type="ECO:0000313" key="1">
    <source>
        <dbReference type="EMBL" id="KAK7583711.1"/>
    </source>
</evidence>
<dbReference type="AlphaFoldDB" id="A0AAN9Y1Z5"/>
<evidence type="ECO:0000313" key="2">
    <source>
        <dbReference type="Proteomes" id="UP001367676"/>
    </source>
</evidence>
<reference evidence="1 2" key="1">
    <citation type="submission" date="2024-03" db="EMBL/GenBank/DDBJ databases">
        <title>Adaptation during the transition from Ophiocordyceps entomopathogen to insect associate is accompanied by gene loss and intensified selection.</title>
        <authorList>
            <person name="Ward C.M."/>
            <person name="Onetto C.A."/>
            <person name="Borneman A.R."/>
        </authorList>
    </citation>
    <scope>NUCLEOTIDE SEQUENCE [LARGE SCALE GENOMIC DNA]</scope>
    <source>
        <strain evidence="1">AWRI1</strain>
        <tissue evidence="1">Single Adult Female</tissue>
    </source>
</reference>
<keyword evidence="2" id="KW-1185">Reference proteome</keyword>
<comment type="caution">
    <text evidence="1">The sequence shown here is derived from an EMBL/GenBank/DDBJ whole genome shotgun (WGS) entry which is preliminary data.</text>
</comment>
<protein>
    <submittedName>
        <fullName evidence="1">Uncharacterized protein</fullName>
    </submittedName>
</protein>
<proteinExistence type="predicted"/>
<name>A0AAN9Y1Z5_9HEMI</name>
<organism evidence="1 2">
    <name type="scientific">Parthenolecanium corni</name>
    <dbReference type="NCBI Taxonomy" id="536013"/>
    <lineage>
        <taxon>Eukaryota</taxon>
        <taxon>Metazoa</taxon>
        <taxon>Ecdysozoa</taxon>
        <taxon>Arthropoda</taxon>
        <taxon>Hexapoda</taxon>
        <taxon>Insecta</taxon>
        <taxon>Pterygota</taxon>
        <taxon>Neoptera</taxon>
        <taxon>Paraneoptera</taxon>
        <taxon>Hemiptera</taxon>
        <taxon>Sternorrhyncha</taxon>
        <taxon>Coccoidea</taxon>
        <taxon>Coccidae</taxon>
        <taxon>Parthenolecanium</taxon>
    </lineage>
</organism>
<gene>
    <name evidence="1" type="ORF">V9T40_004674</name>
</gene>
<dbReference type="EMBL" id="JBBCAQ010000032">
    <property type="protein sequence ID" value="KAK7583711.1"/>
    <property type="molecule type" value="Genomic_DNA"/>
</dbReference>
<accession>A0AAN9Y1Z5</accession>